<dbReference type="SMART" id="SM00066">
    <property type="entry name" value="GAL4"/>
    <property type="match status" value="1"/>
</dbReference>
<proteinExistence type="predicted"/>
<feature type="domain" description="Zn(2)-C6 fungal-type" evidence="5">
    <location>
        <begin position="14"/>
        <end position="44"/>
    </location>
</feature>
<gene>
    <name evidence="6" type="ORF">BJX63DRAFT_171431</name>
</gene>
<reference evidence="6 7" key="1">
    <citation type="submission" date="2024-07" db="EMBL/GenBank/DDBJ databases">
        <title>Section-level genome sequencing and comparative genomics of Aspergillus sections Usti and Cavernicolus.</title>
        <authorList>
            <consortium name="Lawrence Berkeley National Laboratory"/>
            <person name="Nybo J.L."/>
            <person name="Vesth T.C."/>
            <person name="Theobald S."/>
            <person name="Frisvad J.C."/>
            <person name="Larsen T.O."/>
            <person name="Kjaerboelling I."/>
            <person name="Rothschild-Mancinelli K."/>
            <person name="Lyhne E.K."/>
            <person name="Kogle M.E."/>
            <person name="Barry K."/>
            <person name="Clum A."/>
            <person name="Na H."/>
            <person name="Ledsgaard L."/>
            <person name="Lin J."/>
            <person name="Lipzen A."/>
            <person name="Kuo A."/>
            <person name="Riley R."/>
            <person name="Mondo S."/>
            <person name="Labutti K."/>
            <person name="Haridas S."/>
            <person name="Pangalinan J."/>
            <person name="Salamov A.A."/>
            <person name="Simmons B.A."/>
            <person name="Magnuson J.K."/>
            <person name="Chen J."/>
            <person name="Drula E."/>
            <person name="Henrissat B."/>
            <person name="Wiebenga A."/>
            <person name="Lubbers R.J."/>
            <person name="Gomes A.C."/>
            <person name="Makela M.R."/>
            <person name="Stajich J."/>
            <person name="Grigoriev I.V."/>
            <person name="Mortensen U.H."/>
            <person name="De Vries R.P."/>
            <person name="Baker S.E."/>
            <person name="Andersen M.R."/>
        </authorList>
    </citation>
    <scope>NUCLEOTIDE SEQUENCE [LARGE SCALE GENOMIC DNA]</scope>
    <source>
        <strain evidence="6 7">CBS 588.65</strain>
    </source>
</reference>
<dbReference type="InterPro" id="IPR053157">
    <property type="entry name" value="Sterol_Uptake_Regulator"/>
</dbReference>
<evidence type="ECO:0000259" key="5">
    <source>
        <dbReference type="PROSITE" id="PS50048"/>
    </source>
</evidence>
<evidence type="ECO:0000313" key="7">
    <source>
        <dbReference type="Proteomes" id="UP001610334"/>
    </source>
</evidence>
<evidence type="ECO:0000256" key="1">
    <source>
        <dbReference type="ARBA" id="ARBA00023015"/>
    </source>
</evidence>
<keyword evidence="3" id="KW-0804">Transcription</keyword>
<accession>A0ABR4HI70</accession>
<evidence type="ECO:0000256" key="4">
    <source>
        <dbReference type="ARBA" id="ARBA00023242"/>
    </source>
</evidence>
<protein>
    <recommendedName>
        <fullName evidence="5">Zn(2)-C6 fungal-type domain-containing protein</fullName>
    </recommendedName>
</protein>
<keyword evidence="1" id="KW-0805">Transcription regulation</keyword>
<evidence type="ECO:0000256" key="3">
    <source>
        <dbReference type="ARBA" id="ARBA00023163"/>
    </source>
</evidence>
<dbReference type="PROSITE" id="PS50048">
    <property type="entry name" value="ZN2_CY6_FUNGAL_2"/>
    <property type="match status" value="1"/>
</dbReference>
<dbReference type="Gene3D" id="4.10.240.10">
    <property type="entry name" value="Zn(2)-C6 fungal-type DNA-binding domain"/>
    <property type="match status" value="1"/>
</dbReference>
<dbReference type="PANTHER" id="PTHR47784">
    <property type="entry name" value="STEROL UPTAKE CONTROL PROTEIN 2"/>
    <property type="match status" value="1"/>
</dbReference>
<comment type="caution">
    <text evidence="6">The sequence shown here is derived from an EMBL/GenBank/DDBJ whole genome shotgun (WGS) entry which is preliminary data.</text>
</comment>
<sequence>MSRRRKAHAKSRNGCVQCKERHVKCDEIYPECSNCARVQISCSYLSPGLTTMPLNKDSLADLELLEYWNRNPLIPGTSQKAKELEHGYVQLGFSHHYLLNSILSLAALQRFNEDHTRTRWYLRAMAHQQAAISRVRPHLQDLETSSSASHHKAILAFSTFTSLYAVVEPLLRPTNLTCNQPKIDPVAEFVRVLRIGRCTSVFVKYHLKALIAMDPFMTTKFTHYQPTITGNLEARFPQLSLLRSVIERLCEDKDDHRAACLHAARLVFAYMTVFLDSIGRKQQTQVIFAWANEVSSLFLELCSAQHPIALAILAHYAALMSFSRDIWFTQRWPHLLLEDIRDKLNDWEDIMQWPNHIILQNSALTSGV</sequence>
<evidence type="ECO:0000313" key="6">
    <source>
        <dbReference type="EMBL" id="KAL2815180.1"/>
    </source>
</evidence>
<dbReference type="CDD" id="cd00067">
    <property type="entry name" value="GAL4"/>
    <property type="match status" value="1"/>
</dbReference>
<name>A0ABR4HI70_9EURO</name>
<dbReference type="PROSITE" id="PS00463">
    <property type="entry name" value="ZN2_CY6_FUNGAL_1"/>
    <property type="match status" value="1"/>
</dbReference>
<keyword evidence="4" id="KW-0539">Nucleus</keyword>
<dbReference type="InterPro" id="IPR001138">
    <property type="entry name" value="Zn2Cys6_DnaBD"/>
</dbReference>
<evidence type="ECO:0000256" key="2">
    <source>
        <dbReference type="ARBA" id="ARBA00023125"/>
    </source>
</evidence>
<keyword evidence="7" id="KW-1185">Reference proteome</keyword>
<dbReference type="Proteomes" id="UP001610334">
    <property type="component" value="Unassembled WGS sequence"/>
</dbReference>
<dbReference type="EMBL" id="JBFXLT010000029">
    <property type="protein sequence ID" value="KAL2815180.1"/>
    <property type="molecule type" value="Genomic_DNA"/>
</dbReference>
<dbReference type="SUPFAM" id="SSF57701">
    <property type="entry name" value="Zn2/Cys6 DNA-binding domain"/>
    <property type="match status" value="1"/>
</dbReference>
<organism evidence="6 7">
    <name type="scientific">Aspergillus granulosus</name>
    <dbReference type="NCBI Taxonomy" id="176169"/>
    <lineage>
        <taxon>Eukaryota</taxon>
        <taxon>Fungi</taxon>
        <taxon>Dikarya</taxon>
        <taxon>Ascomycota</taxon>
        <taxon>Pezizomycotina</taxon>
        <taxon>Eurotiomycetes</taxon>
        <taxon>Eurotiomycetidae</taxon>
        <taxon>Eurotiales</taxon>
        <taxon>Aspergillaceae</taxon>
        <taxon>Aspergillus</taxon>
        <taxon>Aspergillus subgen. Nidulantes</taxon>
    </lineage>
</organism>
<dbReference type="InterPro" id="IPR036864">
    <property type="entry name" value="Zn2-C6_fun-type_DNA-bd_sf"/>
</dbReference>
<dbReference type="PANTHER" id="PTHR47784:SF4">
    <property type="entry name" value="ZN(II)2CYS6 TRANSCRIPTION FACTOR (EUROFUNG)"/>
    <property type="match status" value="1"/>
</dbReference>
<dbReference type="Pfam" id="PF00172">
    <property type="entry name" value="Zn_clus"/>
    <property type="match status" value="1"/>
</dbReference>
<keyword evidence="2" id="KW-0238">DNA-binding</keyword>